<dbReference type="SUPFAM" id="SSF48452">
    <property type="entry name" value="TPR-like"/>
    <property type="match status" value="1"/>
</dbReference>
<evidence type="ECO:0000256" key="5">
    <source>
        <dbReference type="SAM" id="Phobius"/>
    </source>
</evidence>
<gene>
    <name evidence="7" type="ORF">JL193_04505</name>
</gene>
<feature type="transmembrane region" description="Helical" evidence="5">
    <location>
        <begin position="118"/>
        <end position="136"/>
    </location>
</feature>
<evidence type="ECO:0000256" key="4">
    <source>
        <dbReference type="ARBA" id="ARBA00023136"/>
    </source>
</evidence>
<evidence type="ECO:0000313" key="8">
    <source>
        <dbReference type="Proteomes" id="UP000663935"/>
    </source>
</evidence>
<evidence type="ECO:0000259" key="6">
    <source>
        <dbReference type="Pfam" id="PF04932"/>
    </source>
</evidence>
<feature type="domain" description="O-antigen ligase-related" evidence="6">
    <location>
        <begin position="215"/>
        <end position="364"/>
    </location>
</feature>
<dbReference type="EMBL" id="CP071795">
    <property type="protein sequence ID" value="QTD38554.1"/>
    <property type="molecule type" value="Genomic_DNA"/>
</dbReference>
<dbReference type="Proteomes" id="UP000663935">
    <property type="component" value="Chromosome"/>
</dbReference>
<protein>
    <submittedName>
        <fullName evidence="7">O-antigen ligase family protein</fullName>
    </submittedName>
</protein>
<sequence length="629" mass="71739">MSLTKASNIVLVLIVGLLLMVLPQINIANYVQSTITSKFIVFAYSCLVILVSFIAMFLFSKGKRIQISKLDIIFLLLFGCITINRYFIQPDYGFSIRYMELLGLGFLYIIMRNISYKTYVWLLLAIVISGIIQAIYGNLQLLNYYPSNHSRFQLTGSFFNPGPYSGFLVAVWPIALSMYLFKEKFVEQVQAQMTNHAKFVNTIVKYAFEYIPLLGVISIILVIPATHSRGAWLAVIVSSLLLLEFRYRFIKNTFYKATLTKKIVVIVFATSLFTTGLLGVYHFKKESADGRLFIWKVSSEIIKDYPFTGVGFDKFKAYYMNYQANYFVKHGETAEALVADNTYYAFNDWLQFVVENGLMGFLLLAIGIYMLFRIKAGDKNYYFFFIVKATFLAIGTFALFSYPVQILPIKLIMVVAFALLATIDKQKYTVFNTHKSTIPYIVWGLKTIVLALGWVGLSFGIGHVQTLDSGFKTWKNALNMYQYGAYEDAIEDFTSVYSIFNKEGEFLMNYGKTLSLAKQHKEAVQILEAAKHHLNTTIIETALGDAYKGIKQYKKAEIAYQHAANMIPVRFYPLYLQAKLYEESEQKNKAIAMAKTILKKEVKIPSTAIKEIKAEMKKITTEKPLGLKN</sequence>
<feature type="transmembrane region" description="Helical" evidence="5">
    <location>
        <begin position="231"/>
        <end position="250"/>
    </location>
</feature>
<name>A0ABX7SXW1_9FLAO</name>
<keyword evidence="7" id="KW-0436">Ligase</keyword>
<evidence type="ECO:0000256" key="3">
    <source>
        <dbReference type="ARBA" id="ARBA00022989"/>
    </source>
</evidence>
<feature type="transmembrane region" description="Helical" evidence="5">
    <location>
        <begin position="94"/>
        <end position="111"/>
    </location>
</feature>
<keyword evidence="4 5" id="KW-0472">Membrane</keyword>
<feature type="transmembrane region" description="Helical" evidence="5">
    <location>
        <begin position="406"/>
        <end position="423"/>
    </location>
</feature>
<feature type="transmembrane region" description="Helical" evidence="5">
    <location>
        <begin position="39"/>
        <end position="58"/>
    </location>
</feature>
<keyword evidence="2 5" id="KW-0812">Transmembrane</keyword>
<feature type="transmembrane region" description="Helical" evidence="5">
    <location>
        <begin position="349"/>
        <end position="372"/>
    </location>
</feature>
<feature type="transmembrane region" description="Helical" evidence="5">
    <location>
        <begin position="443"/>
        <end position="462"/>
    </location>
</feature>
<dbReference type="RefSeq" id="WP_207972683.1">
    <property type="nucleotide sequence ID" value="NZ_CP071795.1"/>
</dbReference>
<dbReference type="Gene3D" id="1.25.40.10">
    <property type="entry name" value="Tetratricopeptide repeat domain"/>
    <property type="match status" value="1"/>
</dbReference>
<keyword evidence="8" id="KW-1185">Reference proteome</keyword>
<evidence type="ECO:0000256" key="1">
    <source>
        <dbReference type="ARBA" id="ARBA00004141"/>
    </source>
</evidence>
<dbReference type="InterPro" id="IPR007016">
    <property type="entry name" value="O-antigen_ligase-rel_domated"/>
</dbReference>
<organism evidence="7 8">
    <name type="scientific">Polaribacter batillariae</name>
    <dbReference type="NCBI Taxonomy" id="2808900"/>
    <lineage>
        <taxon>Bacteria</taxon>
        <taxon>Pseudomonadati</taxon>
        <taxon>Bacteroidota</taxon>
        <taxon>Flavobacteriia</taxon>
        <taxon>Flavobacteriales</taxon>
        <taxon>Flavobacteriaceae</taxon>
    </lineage>
</organism>
<feature type="transmembrane region" description="Helical" evidence="5">
    <location>
        <begin position="381"/>
        <end position="400"/>
    </location>
</feature>
<proteinExistence type="predicted"/>
<feature type="transmembrane region" description="Helical" evidence="5">
    <location>
        <begin position="70"/>
        <end position="88"/>
    </location>
</feature>
<dbReference type="Pfam" id="PF04932">
    <property type="entry name" value="Wzy_C"/>
    <property type="match status" value="1"/>
</dbReference>
<reference evidence="7 8" key="1">
    <citation type="submission" date="2021-03" db="EMBL/GenBank/DDBJ databases">
        <title>Complete genome of Polaribacter_sp.G4M1.</title>
        <authorList>
            <person name="Jeong S.W."/>
            <person name="Bae J.W."/>
        </authorList>
    </citation>
    <scope>NUCLEOTIDE SEQUENCE [LARGE SCALE GENOMIC DNA]</scope>
    <source>
        <strain evidence="7 8">G4M1</strain>
    </source>
</reference>
<feature type="transmembrane region" description="Helical" evidence="5">
    <location>
        <begin position="262"/>
        <end position="283"/>
    </location>
</feature>
<dbReference type="PANTHER" id="PTHR37422:SF13">
    <property type="entry name" value="LIPOPOLYSACCHARIDE BIOSYNTHESIS PROTEIN PA4999-RELATED"/>
    <property type="match status" value="1"/>
</dbReference>
<dbReference type="GO" id="GO:0016874">
    <property type="term" value="F:ligase activity"/>
    <property type="evidence" value="ECO:0007669"/>
    <property type="project" value="UniProtKB-KW"/>
</dbReference>
<dbReference type="InterPro" id="IPR051533">
    <property type="entry name" value="WaaL-like"/>
</dbReference>
<evidence type="ECO:0000313" key="7">
    <source>
        <dbReference type="EMBL" id="QTD38554.1"/>
    </source>
</evidence>
<evidence type="ECO:0000256" key="2">
    <source>
        <dbReference type="ARBA" id="ARBA00022692"/>
    </source>
</evidence>
<keyword evidence="3 5" id="KW-1133">Transmembrane helix</keyword>
<comment type="subcellular location">
    <subcellularLocation>
        <location evidence="1">Membrane</location>
        <topology evidence="1">Multi-pass membrane protein</topology>
    </subcellularLocation>
</comment>
<dbReference type="InterPro" id="IPR011990">
    <property type="entry name" value="TPR-like_helical_dom_sf"/>
</dbReference>
<feature type="transmembrane region" description="Helical" evidence="5">
    <location>
        <begin position="203"/>
        <end position="225"/>
    </location>
</feature>
<accession>A0ABX7SXW1</accession>
<dbReference type="PANTHER" id="PTHR37422">
    <property type="entry name" value="TEICHURONIC ACID BIOSYNTHESIS PROTEIN TUAE"/>
    <property type="match status" value="1"/>
</dbReference>
<feature type="transmembrane region" description="Helical" evidence="5">
    <location>
        <begin position="164"/>
        <end position="182"/>
    </location>
</feature>